<evidence type="ECO:0000313" key="2">
    <source>
        <dbReference type="EMBL" id="MDJ1505018.1"/>
    </source>
</evidence>
<organism evidence="2 3">
    <name type="scientific">Xanthocytophaga agilis</name>
    <dbReference type="NCBI Taxonomy" id="3048010"/>
    <lineage>
        <taxon>Bacteria</taxon>
        <taxon>Pseudomonadati</taxon>
        <taxon>Bacteroidota</taxon>
        <taxon>Cytophagia</taxon>
        <taxon>Cytophagales</taxon>
        <taxon>Rhodocytophagaceae</taxon>
        <taxon>Xanthocytophaga</taxon>
    </lineage>
</organism>
<sequence>MNKLFIFILAVALLCILGNQINNLAYVLTVGSPDYSAVFGIDVRRIAGITWAVGIELGVLISVLKGAKKQAAVLAVLSCLVNVIANQMANYSYSMAVAKLIVYSMSGYLLWYFSELGKTYFETKPVNTGKQPVYTETETSAVSETLSEQLVYASETTIDNLATIPVNNSKPMLKKAGKQDVNLENRSKENETWNCDYCNYNYTGPNVRQNRYNHVKRKHPDLIVTSFV</sequence>
<feature type="transmembrane region" description="Helical" evidence="1">
    <location>
        <begin position="45"/>
        <end position="64"/>
    </location>
</feature>
<protein>
    <submittedName>
        <fullName evidence="2">Uncharacterized protein</fullName>
    </submittedName>
</protein>
<gene>
    <name evidence="2" type="ORF">QNI22_30425</name>
</gene>
<proteinExistence type="predicted"/>
<dbReference type="RefSeq" id="WP_314516767.1">
    <property type="nucleotide sequence ID" value="NZ_JASJOU010000014.1"/>
</dbReference>
<dbReference type="AlphaFoldDB" id="A0AAE3UGJ4"/>
<dbReference type="EMBL" id="JASJOU010000014">
    <property type="protein sequence ID" value="MDJ1505018.1"/>
    <property type="molecule type" value="Genomic_DNA"/>
</dbReference>
<evidence type="ECO:0000256" key="1">
    <source>
        <dbReference type="SAM" id="Phobius"/>
    </source>
</evidence>
<keyword evidence="1" id="KW-1133">Transmembrane helix</keyword>
<keyword evidence="3" id="KW-1185">Reference proteome</keyword>
<reference evidence="2" key="1">
    <citation type="submission" date="2023-05" db="EMBL/GenBank/DDBJ databases">
        <authorList>
            <person name="Zhang X."/>
        </authorList>
    </citation>
    <scope>NUCLEOTIDE SEQUENCE</scope>
    <source>
        <strain evidence="2">BD1B2-1</strain>
    </source>
</reference>
<keyword evidence="1" id="KW-0472">Membrane</keyword>
<evidence type="ECO:0000313" key="3">
    <source>
        <dbReference type="Proteomes" id="UP001232063"/>
    </source>
</evidence>
<feature type="transmembrane region" description="Helical" evidence="1">
    <location>
        <begin position="95"/>
        <end position="114"/>
    </location>
</feature>
<accession>A0AAE3UGJ4</accession>
<comment type="caution">
    <text evidence="2">The sequence shown here is derived from an EMBL/GenBank/DDBJ whole genome shotgun (WGS) entry which is preliminary data.</text>
</comment>
<feature type="transmembrane region" description="Helical" evidence="1">
    <location>
        <begin position="71"/>
        <end position="89"/>
    </location>
</feature>
<name>A0AAE3UGJ4_9BACT</name>
<keyword evidence="1" id="KW-0812">Transmembrane</keyword>
<dbReference type="Proteomes" id="UP001232063">
    <property type="component" value="Unassembled WGS sequence"/>
</dbReference>